<protein>
    <recommendedName>
        <fullName evidence="7">Amino acid permease/ SLC12A domain-containing protein</fullName>
    </recommendedName>
</protein>
<dbReference type="InterPro" id="IPR050524">
    <property type="entry name" value="APC_YAT"/>
</dbReference>
<feature type="transmembrane region" description="Helical" evidence="6">
    <location>
        <begin position="244"/>
        <end position="265"/>
    </location>
</feature>
<sequence>MVSEKSTTPEEKYSGNLELVSQVDSPYYSDEPKTKWQEFKDGFKRSEKSHEEGQLVQGISKRHLQVMAISTGTGTGLLVAASSKLASAGPAGLLVAYAVLGYIMLIPMVNCLSEIAIAYPGLPGGFQSYSAKFIDDSLGAALGWNYYLNWLVVIPLEIVTATMTIKYWTTTINPDAWVPIFIVVVLLLNISSRVYGEAEYFFNLCKVLMVSGFIIFGICVTCGASPSGFIGGKYYHDPGAWGNGFRGFCTTFAAGAFSLGGSEFISLSAAEVKNPTRAIKSASKFTWFKVTVLFLGSLCMIGLLVPSNDPHLLNSGSAATSASPYVLAASLHGIKVLPSFINAVILISVTSVGTAAFYSTCRLLHSLAEQGLAPKWFDYVDRKGRPLRAMIVSTLAMFFAFIAEYENETAVFNWMLAISALSFIILWFFVGIIFLRWRQALKYNNIPLSSLAYRSPTGIYGAISCSVINFAILLAQFWTGLWPKNGHDVDIANFFQAYLGVIFFLVSWVAHKLYSQGWRFWTWRLWKPLSEIDIDKGRVIYDPEVLELEKLEAKENFKRAPFWKKAYILIFD</sequence>
<organism evidence="8 9">
    <name type="scientific">Diutina rugosa</name>
    <name type="common">Yeast</name>
    <name type="synonym">Candida rugosa</name>
    <dbReference type="NCBI Taxonomy" id="5481"/>
    <lineage>
        <taxon>Eukaryota</taxon>
        <taxon>Fungi</taxon>
        <taxon>Dikarya</taxon>
        <taxon>Ascomycota</taxon>
        <taxon>Saccharomycotina</taxon>
        <taxon>Pichiomycetes</taxon>
        <taxon>Debaryomycetaceae</taxon>
        <taxon>Diutina</taxon>
    </lineage>
</organism>
<evidence type="ECO:0000256" key="4">
    <source>
        <dbReference type="ARBA" id="ARBA00022989"/>
    </source>
</evidence>
<comment type="subcellular location">
    <subcellularLocation>
        <location evidence="1">Membrane</location>
        <topology evidence="1">Multi-pass membrane protein</topology>
    </subcellularLocation>
</comment>
<dbReference type="AlphaFoldDB" id="A0A642UJN6"/>
<dbReference type="VEuPathDB" id="FungiDB:DIURU_003968"/>
<evidence type="ECO:0000313" key="8">
    <source>
        <dbReference type="EMBL" id="KAA8900152.1"/>
    </source>
</evidence>
<feature type="transmembrane region" description="Helical" evidence="6">
    <location>
        <begin position="386"/>
        <end position="405"/>
    </location>
</feature>
<dbReference type="RefSeq" id="XP_034011291.1">
    <property type="nucleotide sequence ID" value="XM_034156788.1"/>
</dbReference>
<feature type="transmembrane region" description="Helical" evidence="6">
    <location>
        <begin position="207"/>
        <end position="232"/>
    </location>
</feature>
<evidence type="ECO:0000256" key="5">
    <source>
        <dbReference type="ARBA" id="ARBA00023136"/>
    </source>
</evidence>
<keyword evidence="3 6" id="KW-0812">Transmembrane</keyword>
<evidence type="ECO:0000256" key="2">
    <source>
        <dbReference type="ARBA" id="ARBA00006983"/>
    </source>
</evidence>
<evidence type="ECO:0000313" key="9">
    <source>
        <dbReference type="Proteomes" id="UP000449547"/>
    </source>
</evidence>
<dbReference type="OrthoDB" id="3900342at2759"/>
<dbReference type="PANTHER" id="PTHR43341">
    <property type="entry name" value="AMINO ACID PERMEASE"/>
    <property type="match status" value="1"/>
</dbReference>
<feature type="transmembrane region" description="Helical" evidence="6">
    <location>
        <begin position="138"/>
        <end position="156"/>
    </location>
</feature>
<gene>
    <name evidence="8" type="ORF">DIURU_003968</name>
</gene>
<accession>A0A642UJN6</accession>
<feature type="transmembrane region" description="Helical" evidence="6">
    <location>
        <begin position="340"/>
        <end position="365"/>
    </location>
</feature>
<dbReference type="OMA" id="PKFLDYV"/>
<dbReference type="GO" id="GO:0016020">
    <property type="term" value="C:membrane"/>
    <property type="evidence" value="ECO:0007669"/>
    <property type="project" value="UniProtKB-SubCell"/>
</dbReference>
<evidence type="ECO:0000256" key="6">
    <source>
        <dbReference type="SAM" id="Phobius"/>
    </source>
</evidence>
<feature type="transmembrane region" description="Helical" evidence="6">
    <location>
        <begin position="411"/>
        <end position="437"/>
    </location>
</feature>
<comment type="similarity">
    <text evidence="2">Belongs to the amino acid-polyamine-organocation (APC) superfamily. YAT (TC 2.A.3.10) family.</text>
</comment>
<evidence type="ECO:0000256" key="3">
    <source>
        <dbReference type="ARBA" id="ARBA00022692"/>
    </source>
</evidence>
<dbReference type="GO" id="GO:0015171">
    <property type="term" value="F:amino acid transmembrane transporter activity"/>
    <property type="evidence" value="ECO:0007669"/>
    <property type="project" value="TreeGrafter"/>
</dbReference>
<dbReference type="Pfam" id="PF00324">
    <property type="entry name" value="AA_permease"/>
    <property type="match status" value="1"/>
</dbReference>
<evidence type="ECO:0000256" key="1">
    <source>
        <dbReference type="ARBA" id="ARBA00004141"/>
    </source>
</evidence>
<feature type="transmembrane region" description="Helical" evidence="6">
    <location>
        <begin position="286"/>
        <end position="305"/>
    </location>
</feature>
<feature type="transmembrane region" description="Helical" evidence="6">
    <location>
        <begin position="176"/>
        <end position="195"/>
    </location>
</feature>
<name>A0A642UJN6_DIURU</name>
<dbReference type="GeneID" id="54782619"/>
<feature type="transmembrane region" description="Helical" evidence="6">
    <location>
        <begin position="458"/>
        <end position="479"/>
    </location>
</feature>
<dbReference type="Proteomes" id="UP000449547">
    <property type="component" value="Unassembled WGS sequence"/>
</dbReference>
<dbReference type="Gene3D" id="1.20.1740.10">
    <property type="entry name" value="Amino acid/polyamine transporter I"/>
    <property type="match status" value="1"/>
</dbReference>
<dbReference type="PANTHER" id="PTHR43341:SF17">
    <property type="entry name" value="GENERAL AMINO ACID PERMEASE AGP1-RELATED"/>
    <property type="match status" value="1"/>
</dbReference>
<keyword evidence="4 6" id="KW-1133">Transmembrane helix</keyword>
<feature type="domain" description="Amino acid permease/ SLC12A" evidence="7">
    <location>
        <begin position="63"/>
        <end position="521"/>
    </location>
</feature>
<keyword evidence="5 6" id="KW-0472">Membrane</keyword>
<feature type="transmembrane region" description="Helical" evidence="6">
    <location>
        <begin position="491"/>
        <end position="510"/>
    </location>
</feature>
<proteinExistence type="inferred from homology"/>
<reference evidence="8 9" key="1">
    <citation type="submission" date="2019-07" db="EMBL/GenBank/DDBJ databases">
        <title>Genome assembly of two rare yeast pathogens: Diutina rugosa and Trichomonascus ciferrii.</title>
        <authorList>
            <person name="Mixao V."/>
            <person name="Saus E."/>
            <person name="Hansen A."/>
            <person name="Lass-Flor C."/>
            <person name="Gabaldon T."/>
        </authorList>
    </citation>
    <scope>NUCLEOTIDE SEQUENCE [LARGE SCALE GENOMIC DNA]</scope>
    <source>
        <strain evidence="8 9">CBS 613</strain>
    </source>
</reference>
<dbReference type="EMBL" id="SWFT01000116">
    <property type="protein sequence ID" value="KAA8900152.1"/>
    <property type="molecule type" value="Genomic_DNA"/>
</dbReference>
<dbReference type="InterPro" id="IPR004841">
    <property type="entry name" value="AA-permease/SLC12A_dom"/>
</dbReference>
<evidence type="ECO:0000259" key="7">
    <source>
        <dbReference type="Pfam" id="PF00324"/>
    </source>
</evidence>
<comment type="caution">
    <text evidence="8">The sequence shown here is derived from an EMBL/GenBank/DDBJ whole genome shotgun (WGS) entry which is preliminary data.</text>
</comment>
<dbReference type="PIRSF" id="PIRSF006060">
    <property type="entry name" value="AA_transporter"/>
    <property type="match status" value="1"/>
</dbReference>
<keyword evidence="9" id="KW-1185">Reference proteome</keyword>
<feature type="transmembrane region" description="Helical" evidence="6">
    <location>
        <begin position="94"/>
        <end position="117"/>
    </location>
</feature>